<dbReference type="EMBL" id="CSBK01000525">
    <property type="protein sequence ID" value="COX50734.1"/>
    <property type="molecule type" value="Genomic_DNA"/>
</dbReference>
<reference evidence="2" key="1">
    <citation type="submission" date="2015-03" db="EMBL/GenBank/DDBJ databases">
        <authorList>
            <consortium name="Pathogen Informatics"/>
        </authorList>
    </citation>
    <scope>NUCLEOTIDE SEQUENCE [LARGE SCALE GENOMIC DNA]</scope>
    <source>
        <strain evidence="2">N09902308</strain>
    </source>
</reference>
<dbReference type="Proteomes" id="UP000039021">
    <property type="component" value="Unassembled WGS sequence"/>
</dbReference>
<evidence type="ECO:0000313" key="2">
    <source>
        <dbReference type="Proteomes" id="UP000039021"/>
    </source>
</evidence>
<evidence type="ECO:0000313" key="1">
    <source>
        <dbReference type="EMBL" id="COX50734.1"/>
    </source>
</evidence>
<sequence length="101" mass="11198">MQPENVCYVLHLVFIGLVQPDPDERLLPGQFDLAHLAQRGGVGVLAGQSLAADVDTAVDQGLGRWLGNGVCVRRLGSRDRSQHFGQCVKPWEHVNLRSRWI</sequence>
<organism evidence="1 2">
    <name type="scientific">Mycobacterium tuberculosis</name>
    <dbReference type="NCBI Taxonomy" id="1773"/>
    <lineage>
        <taxon>Bacteria</taxon>
        <taxon>Bacillati</taxon>
        <taxon>Actinomycetota</taxon>
        <taxon>Actinomycetes</taxon>
        <taxon>Mycobacteriales</taxon>
        <taxon>Mycobacteriaceae</taxon>
        <taxon>Mycobacterium</taxon>
        <taxon>Mycobacterium tuberculosis complex</taxon>
    </lineage>
</organism>
<protein>
    <submittedName>
        <fullName evidence="1">Uncharacterized protein</fullName>
    </submittedName>
</protein>
<gene>
    <name evidence="1" type="ORF">ERS007739_01391</name>
</gene>
<dbReference type="AlphaFoldDB" id="A0A654ZIU2"/>
<comment type="caution">
    <text evidence="1">The sequence shown here is derived from an EMBL/GenBank/DDBJ whole genome shotgun (WGS) entry which is preliminary data.</text>
</comment>
<proteinExistence type="predicted"/>
<name>A0A654ZIU2_MYCTX</name>
<accession>A0A654ZIU2</accession>